<organism evidence="2 3">
    <name type="scientific">Caenorhabditis briggsae</name>
    <dbReference type="NCBI Taxonomy" id="6238"/>
    <lineage>
        <taxon>Eukaryota</taxon>
        <taxon>Metazoa</taxon>
        <taxon>Ecdysozoa</taxon>
        <taxon>Nematoda</taxon>
        <taxon>Chromadorea</taxon>
        <taxon>Rhabditida</taxon>
        <taxon>Rhabditina</taxon>
        <taxon>Rhabditomorpha</taxon>
        <taxon>Rhabditoidea</taxon>
        <taxon>Rhabditidae</taxon>
        <taxon>Peloderinae</taxon>
        <taxon>Caenorhabditis</taxon>
    </lineage>
</organism>
<accession>A0AAE9CXY6</accession>
<keyword evidence="1" id="KW-1133">Transmembrane helix</keyword>
<dbReference type="EMBL" id="CP090895">
    <property type="protein sequence ID" value="ULT86809.1"/>
    <property type="molecule type" value="Genomic_DNA"/>
</dbReference>
<feature type="transmembrane region" description="Helical" evidence="1">
    <location>
        <begin position="218"/>
        <end position="237"/>
    </location>
</feature>
<dbReference type="Pfam" id="PF10316">
    <property type="entry name" value="7TM_GPCR_Srbc"/>
    <property type="match status" value="1"/>
</dbReference>
<evidence type="ECO:0008006" key="4">
    <source>
        <dbReference type="Google" id="ProtNLM"/>
    </source>
</evidence>
<evidence type="ECO:0000256" key="1">
    <source>
        <dbReference type="SAM" id="Phobius"/>
    </source>
</evidence>
<feature type="transmembrane region" description="Helical" evidence="1">
    <location>
        <begin position="249"/>
        <end position="271"/>
    </location>
</feature>
<feature type="transmembrane region" description="Helical" evidence="1">
    <location>
        <begin position="130"/>
        <end position="151"/>
    </location>
</feature>
<dbReference type="Proteomes" id="UP000827892">
    <property type="component" value="Chromosome V"/>
</dbReference>
<dbReference type="AlphaFoldDB" id="A0AAE9CXY6"/>
<feature type="transmembrane region" description="Helical" evidence="1">
    <location>
        <begin position="87"/>
        <end position="109"/>
    </location>
</feature>
<keyword evidence="1" id="KW-0472">Membrane</keyword>
<gene>
    <name evidence="2" type="ORF">L3Y34_006494</name>
</gene>
<feature type="transmembrane region" description="Helical" evidence="1">
    <location>
        <begin position="12"/>
        <end position="35"/>
    </location>
</feature>
<sequence>MPQSDNIEMNSFAVAISILGFISALFTCIMNIILLKTFMKKKNDMTLFCYRFTVDVILGASLAPYLLFVVQYSFFPSQLSEYHNFSFYLSLPGSNVGACRSIIVLSVAIERMVAAYTPIFFHNYRQHFPAIIILILAINFGLFENLVLFGFCDFHLNIPKNCAAFGCAINSCFANYWLTHKSTIFAMICIFSLLLCIKLFIINNIMKTGGVELSRANRLALIESSIVFMFDFLPNFIFKHFATTEFFSFQNIGPCGAVTKLFGCAIEAFLVHRTMRKGNGSTSSVVVKQWVGSL</sequence>
<dbReference type="PANTHER" id="PTHR10664:SF2">
    <property type="entry name" value="SERPENTINE RECEPTOR, CLASS BC (CLASS B-LIKE)"/>
    <property type="match status" value="1"/>
</dbReference>
<feature type="transmembrane region" description="Helical" evidence="1">
    <location>
        <begin position="56"/>
        <end position="75"/>
    </location>
</feature>
<name>A0AAE9CXY6_CAEBR</name>
<evidence type="ECO:0000313" key="2">
    <source>
        <dbReference type="EMBL" id="ULT86809.1"/>
    </source>
</evidence>
<dbReference type="PANTHER" id="PTHR10664">
    <property type="entry name" value="SERPENTINE RECEPTOR-C.ELEGANS"/>
    <property type="match status" value="1"/>
</dbReference>
<feature type="transmembrane region" description="Helical" evidence="1">
    <location>
        <begin position="184"/>
        <end position="206"/>
    </location>
</feature>
<evidence type="ECO:0000313" key="3">
    <source>
        <dbReference type="Proteomes" id="UP000827892"/>
    </source>
</evidence>
<dbReference type="InterPro" id="IPR019420">
    <property type="entry name" value="7TM_GPCR_serpentine_rcpt_Srbc"/>
</dbReference>
<reference evidence="2 3" key="1">
    <citation type="submission" date="2022-02" db="EMBL/GenBank/DDBJ databases">
        <title>Chromosome-level reference genomes for two strains of Caenorhabditis briggsae: an improved platform for comparative genomics.</title>
        <authorList>
            <person name="Stevens L."/>
            <person name="Andersen E.C."/>
        </authorList>
    </citation>
    <scope>NUCLEOTIDE SEQUENCE [LARGE SCALE GENOMIC DNA]</scope>
    <source>
        <strain evidence="2">QX1410_ONT</strain>
        <tissue evidence="2">Whole-organism</tissue>
    </source>
</reference>
<protein>
    <recommendedName>
        <fullName evidence="4">Serpentine Receptor, class BC (Class B-like)</fullName>
    </recommendedName>
</protein>
<proteinExistence type="predicted"/>
<keyword evidence="1" id="KW-0812">Transmembrane</keyword>